<name>A0ABY5V180_9BACT</name>
<reference evidence="2" key="1">
    <citation type="journal article" date="2022" name="Cell">
        <title>Design, construction, and in vivo augmentation of a complex gut microbiome.</title>
        <authorList>
            <person name="Cheng A.G."/>
            <person name="Ho P.Y."/>
            <person name="Aranda-Diaz A."/>
            <person name="Jain S."/>
            <person name="Yu F.B."/>
            <person name="Meng X."/>
            <person name="Wang M."/>
            <person name="Iakiviak M."/>
            <person name="Nagashima K."/>
            <person name="Zhao A."/>
            <person name="Murugkar P."/>
            <person name="Patil A."/>
            <person name="Atabakhsh K."/>
            <person name="Weakley A."/>
            <person name="Yan J."/>
            <person name="Brumbaugh A.R."/>
            <person name="Higginbottom S."/>
            <person name="Dimas A."/>
            <person name="Shiver A.L."/>
            <person name="Deutschbauer A."/>
            <person name="Neff N."/>
            <person name="Sonnenburg J.L."/>
            <person name="Huang K.C."/>
            <person name="Fischbach M.A."/>
        </authorList>
    </citation>
    <scope>NUCLEOTIDE SEQUENCE</scope>
    <source>
        <strain evidence="2">AP11</strain>
    </source>
</reference>
<dbReference type="Proteomes" id="UP001059295">
    <property type="component" value="Chromosome"/>
</dbReference>
<feature type="transmembrane region" description="Helical" evidence="1">
    <location>
        <begin position="36"/>
        <end position="58"/>
    </location>
</feature>
<evidence type="ECO:0000313" key="2">
    <source>
        <dbReference type="EMBL" id="UWN57966.1"/>
    </source>
</evidence>
<evidence type="ECO:0000256" key="1">
    <source>
        <dbReference type="SAM" id="Phobius"/>
    </source>
</evidence>
<keyword evidence="1" id="KW-1133">Transmembrane helix</keyword>
<dbReference type="GeneID" id="82890888"/>
<evidence type="ECO:0008006" key="4">
    <source>
        <dbReference type="Google" id="ProtNLM"/>
    </source>
</evidence>
<evidence type="ECO:0000313" key="3">
    <source>
        <dbReference type="Proteomes" id="UP001059295"/>
    </source>
</evidence>
<keyword evidence="1" id="KW-0812">Transmembrane</keyword>
<feature type="transmembrane region" description="Helical" evidence="1">
    <location>
        <begin position="12"/>
        <end position="30"/>
    </location>
</feature>
<dbReference type="RefSeq" id="WP_019246316.1">
    <property type="nucleotide sequence ID" value="NZ_CAPH01000015.1"/>
</dbReference>
<keyword evidence="3" id="KW-1185">Reference proteome</keyword>
<protein>
    <recommendedName>
        <fullName evidence="4">Conjugal transfer protein TraD</fullName>
    </recommendedName>
</protein>
<organism evidence="2 3">
    <name type="scientific">Alistipes ihumii AP11</name>
    <dbReference type="NCBI Taxonomy" id="1211813"/>
    <lineage>
        <taxon>Bacteria</taxon>
        <taxon>Pseudomonadati</taxon>
        <taxon>Bacteroidota</taxon>
        <taxon>Bacteroidia</taxon>
        <taxon>Bacteroidales</taxon>
        <taxon>Rikenellaceae</taxon>
        <taxon>Alistipes</taxon>
    </lineage>
</organism>
<proteinExistence type="predicted"/>
<accession>A0ABY5V180</accession>
<gene>
    <name evidence="2" type="ORF">NQ491_04100</name>
</gene>
<dbReference type="EMBL" id="CP102294">
    <property type="protein sequence ID" value="UWN57966.1"/>
    <property type="molecule type" value="Genomic_DNA"/>
</dbReference>
<keyword evidence="1" id="KW-0472">Membrane</keyword>
<sequence length="79" mass="8672">MKKNKQTIAKYTRLYAIGLWGILSIIWLSGEPIDDMALGKFCLLKGIGLASLGLCCLVGKRLDKAGLLPDMDDENDCEI</sequence>